<sequence>MGPDLGIMSLVLLAITMKPYKHYSGPHLMDYQLVNSHVAQFIRSYISKYKDIIVDFHIQNLSGISILDANISTKIITDPNIISAYKLLLSNNMCESSYHLYNILACAIVKHSNVYYSSYYTPTEEDIVRAGISLDL</sequence>
<evidence type="ECO:0000313" key="1">
    <source>
        <dbReference type="EMBL" id="AYV85828.1"/>
    </source>
</evidence>
<name>A0A3G5AFB6_9VIRU</name>
<dbReference type="EMBL" id="MK072484">
    <property type="protein sequence ID" value="AYV85828.1"/>
    <property type="molecule type" value="Genomic_DNA"/>
</dbReference>
<organism evidence="1">
    <name type="scientific">Satyrvirus sp</name>
    <dbReference type="NCBI Taxonomy" id="2487771"/>
    <lineage>
        <taxon>Viruses</taxon>
        <taxon>Varidnaviria</taxon>
        <taxon>Bamfordvirae</taxon>
        <taxon>Nucleocytoviricota</taxon>
        <taxon>Megaviricetes</taxon>
        <taxon>Imitervirales</taxon>
        <taxon>Mimiviridae</taxon>
        <taxon>Megamimivirinae</taxon>
    </lineage>
</organism>
<accession>A0A3G5AFB6</accession>
<reference evidence="1" key="1">
    <citation type="submission" date="2018-10" db="EMBL/GenBank/DDBJ databases">
        <title>Hidden diversity of soil giant viruses.</title>
        <authorList>
            <person name="Schulz F."/>
            <person name="Alteio L."/>
            <person name="Goudeau D."/>
            <person name="Ryan E.M."/>
            <person name="Malmstrom R.R."/>
            <person name="Blanchard J."/>
            <person name="Woyke T."/>
        </authorList>
    </citation>
    <scope>NUCLEOTIDE SEQUENCE</scope>
    <source>
        <strain evidence="1">SAV1</strain>
    </source>
</reference>
<gene>
    <name evidence="1" type="ORF">Satyrvirus48_2</name>
</gene>
<protein>
    <submittedName>
        <fullName evidence="1">Uncharacterized protein</fullName>
    </submittedName>
</protein>
<proteinExistence type="predicted"/>